<dbReference type="RefSeq" id="WP_126700794.1">
    <property type="nucleotide sequence ID" value="NZ_RWKW01000055.1"/>
</dbReference>
<evidence type="ECO:0000313" key="2">
    <source>
        <dbReference type="EMBL" id="RST85444.1"/>
    </source>
</evidence>
<gene>
    <name evidence="2" type="ORF">EJC49_15225</name>
</gene>
<dbReference type="OrthoDB" id="8854344at2"/>
<keyword evidence="1" id="KW-0472">Membrane</keyword>
<dbReference type="Proteomes" id="UP000278398">
    <property type="component" value="Unassembled WGS sequence"/>
</dbReference>
<evidence type="ECO:0000313" key="3">
    <source>
        <dbReference type="Proteomes" id="UP000278398"/>
    </source>
</evidence>
<reference evidence="2 3" key="1">
    <citation type="submission" date="2018-12" db="EMBL/GenBank/DDBJ databases">
        <title>Mesorhizobium carbonis sp. nov., isolated from coal mine water.</title>
        <authorList>
            <person name="Xin W."/>
            <person name="Xu Z."/>
            <person name="Xiang F."/>
            <person name="Zhang J."/>
            <person name="Xi L."/>
            <person name="Liu J."/>
        </authorList>
    </citation>
    <scope>NUCLEOTIDE SEQUENCE [LARGE SCALE GENOMIC DNA]</scope>
    <source>
        <strain evidence="2 3">B2.3</strain>
    </source>
</reference>
<feature type="transmembrane region" description="Helical" evidence="1">
    <location>
        <begin position="7"/>
        <end position="29"/>
    </location>
</feature>
<comment type="caution">
    <text evidence="2">The sequence shown here is derived from an EMBL/GenBank/DDBJ whole genome shotgun (WGS) entry which is preliminary data.</text>
</comment>
<evidence type="ECO:0000256" key="1">
    <source>
        <dbReference type="SAM" id="Phobius"/>
    </source>
</evidence>
<feature type="transmembrane region" description="Helical" evidence="1">
    <location>
        <begin position="88"/>
        <end position="109"/>
    </location>
</feature>
<feature type="transmembrane region" description="Helical" evidence="1">
    <location>
        <begin position="58"/>
        <end position="81"/>
    </location>
</feature>
<keyword evidence="1" id="KW-0812">Transmembrane</keyword>
<organism evidence="2 3">
    <name type="scientific">Aquibium carbonis</name>
    <dbReference type="NCBI Taxonomy" id="2495581"/>
    <lineage>
        <taxon>Bacteria</taxon>
        <taxon>Pseudomonadati</taxon>
        <taxon>Pseudomonadota</taxon>
        <taxon>Alphaproteobacteria</taxon>
        <taxon>Hyphomicrobiales</taxon>
        <taxon>Phyllobacteriaceae</taxon>
        <taxon>Aquibium</taxon>
    </lineage>
</organism>
<keyword evidence="1" id="KW-1133">Transmembrane helix</keyword>
<accession>A0A429YVG0</accession>
<name>A0A429YVG0_9HYPH</name>
<dbReference type="EMBL" id="RWKW01000055">
    <property type="protein sequence ID" value="RST85444.1"/>
    <property type="molecule type" value="Genomic_DNA"/>
</dbReference>
<sequence>MNRGDRLSGALLVALGVLTLGTAIFFLLLRPPLLPEDIRHTGIDVSSLPPAFLDWLRIVFRTWGGFIAGFGIVLLGIGTFTLTGRARWLHWSTAAAVLVAFGRFLFSNIVLASDFLWFISLLSLLAFGTAALLALKRGRD</sequence>
<dbReference type="AlphaFoldDB" id="A0A429YVG0"/>
<feature type="transmembrane region" description="Helical" evidence="1">
    <location>
        <begin position="115"/>
        <end position="135"/>
    </location>
</feature>
<proteinExistence type="predicted"/>
<protein>
    <submittedName>
        <fullName evidence="2">Uncharacterized protein</fullName>
    </submittedName>
</protein>
<keyword evidence="3" id="KW-1185">Reference proteome</keyword>